<sequence>MRKMFYLRSLAEHHGFRVCDPTCLGFPRRIVAFRKSGASRWRLVPLNVTHTEGCLSLFHKVFGTEMSRELWAWKYGDGRGRAMIACRGKEVVAHYGATTRRISFLGQETQALQICDVMVDPKERGVMTRRGVFFQVASAFLESYFGYENDHLLAYGFPNERAMRVAEKLQLYAEVGRVVEIRWPALPYRPHVATVLRRLWRVREEERSLGDLWSKMKRDLAAGILVMRDSNYLHYRYFEHPCFDYVVLVVANRLGGRLRGLIVLRRERDECKLVDLVAPLREIPLLIDHARRQVTRWGLPVLTAWVSATYAGFFRSPGVYKTGTEIPIPTNVWTEGPRFEELQDRWWFMMGDTDFL</sequence>
<reference evidence="2" key="1">
    <citation type="submission" date="2019-12" db="EMBL/GenBank/DDBJ databases">
        <authorList>
            <person name="Awala S.I."/>
            <person name="Rhee S.K."/>
        </authorList>
    </citation>
    <scope>NUCLEOTIDE SEQUENCE [LARGE SCALE GENOMIC DNA]</scope>
    <source>
        <strain evidence="2">IM1</strain>
    </source>
</reference>
<dbReference type="InterPro" id="IPR016181">
    <property type="entry name" value="Acyl_CoA_acyltransferase"/>
</dbReference>
<dbReference type="Gene3D" id="3.40.630.30">
    <property type="match status" value="1"/>
</dbReference>
<protein>
    <submittedName>
        <fullName evidence="1">GNAT family N-acetyltransferase</fullName>
    </submittedName>
</protein>
<accession>A0A858QCF7</accession>
<name>A0A858QCF7_9GAMM</name>
<dbReference type="SUPFAM" id="SSF55729">
    <property type="entry name" value="Acyl-CoA N-acyltransferases (Nat)"/>
    <property type="match status" value="1"/>
</dbReference>
<keyword evidence="2" id="KW-1185">Reference proteome</keyword>
<dbReference type="AlphaFoldDB" id="A0A858QCF7"/>
<proteinExistence type="predicted"/>
<dbReference type="GO" id="GO:0016740">
    <property type="term" value="F:transferase activity"/>
    <property type="evidence" value="ECO:0007669"/>
    <property type="project" value="UniProtKB-KW"/>
</dbReference>
<evidence type="ECO:0000313" key="1">
    <source>
        <dbReference type="EMBL" id="QJD31491.1"/>
    </source>
</evidence>
<evidence type="ECO:0000313" key="2">
    <source>
        <dbReference type="Proteomes" id="UP000503004"/>
    </source>
</evidence>
<gene>
    <name evidence="1" type="ORF">GNH96_15445</name>
</gene>
<dbReference type="EMBL" id="CP046565">
    <property type="protein sequence ID" value="QJD31491.1"/>
    <property type="molecule type" value="Genomic_DNA"/>
</dbReference>
<organism evidence="1 2">
    <name type="scientific">Methylococcus geothermalis</name>
    <dbReference type="NCBI Taxonomy" id="2681310"/>
    <lineage>
        <taxon>Bacteria</taxon>
        <taxon>Pseudomonadati</taxon>
        <taxon>Pseudomonadota</taxon>
        <taxon>Gammaproteobacteria</taxon>
        <taxon>Methylococcales</taxon>
        <taxon>Methylococcaceae</taxon>
        <taxon>Methylococcus</taxon>
    </lineage>
</organism>
<keyword evidence="1" id="KW-0808">Transferase</keyword>
<dbReference type="Pfam" id="PF13527">
    <property type="entry name" value="Acetyltransf_9"/>
    <property type="match status" value="1"/>
</dbReference>
<dbReference type="KEGG" id="metu:GNH96_15445"/>
<dbReference type="Proteomes" id="UP000503004">
    <property type="component" value="Chromosome"/>
</dbReference>